<sequence>MFGIGLPELILIMALALIVVGPDKLPDLAKSIAKQILELKKTAQSLKESLQEELHDEDQDWKRTPSISMEEKPLLETYSSTDDTSHYPSLKEDAAADLTPLDPESFNASREKTPSGGEFESGNEEKDTGDKDSGEKSG</sequence>
<dbReference type="InterPro" id="IPR003369">
    <property type="entry name" value="TatA/B/E"/>
</dbReference>
<organism evidence="9 10">
    <name type="scientific">Candidatus Desulfobia pelagia</name>
    <dbReference type="NCBI Taxonomy" id="2841692"/>
    <lineage>
        <taxon>Bacteria</taxon>
        <taxon>Pseudomonadati</taxon>
        <taxon>Thermodesulfobacteriota</taxon>
        <taxon>Desulfobulbia</taxon>
        <taxon>Desulfobulbales</taxon>
        <taxon>Desulfobulbaceae</taxon>
        <taxon>Candidatus Desulfobia</taxon>
    </lineage>
</organism>
<evidence type="ECO:0000256" key="3">
    <source>
        <dbReference type="ARBA" id="ARBA00022692"/>
    </source>
</evidence>
<dbReference type="PANTHER" id="PTHR33162:SF1">
    <property type="entry name" value="SEC-INDEPENDENT PROTEIN TRANSLOCASE PROTEIN TATA, CHLOROPLASTIC"/>
    <property type="match status" value="1"/>
</dbReference>
<dbReference type="EMBL" id="JACNJZ010000155">
    <property type="protein sequence ID" value="MBC8318388.1"/>
    <property type="molecule type" value="Genomic_DNA"/>
</dbReference>
<evidence type="ECO:0000313" key="9">
    <source>
        <dbReference type="EMBL" id="MBC8318388.1"/>
    </source>
</evidence>
<feature type="compositionally biased region" description="Basic and acidic residues" evidence="8">
    <location>
        <begin position="123"/>
        <end position="138"/>
    </location>
</feature>
<evidence type="ECO:0000256" key="4">
    <source>
        <dbReference type="ARBA" id="ARBA00022927"/>
    </source>
</evidence>
<dbReference type="PANTHER" id="PTHR33162">
    <property type="entry name" value="SEC-INDEPENDENT PROTEIN TRANSLOCASE PROTEIN TATA, CHLOROPLASTIC"/>
    <property type="match status" value="1"/>
</dbReference>
<comment type="caution">
    <text evidence="9">The sequence shown here is derived from an EMBL/GenBank/DDBJ whole genome shotgun (WGS) entry which is preliminary data.</text>
</comment>
<evidence type="ECO:0000256" key="5">
    <source>
        <dbReference type="ARBA" id="ARBA00022989"/>
    </source>
</evidence>
<name>A0A8J6NG63_9BACT</name>
<proteinExistence type="predicted"/>
<keyword evidence="4" id="KW-0653">Protein transport</keyword>
<dbReference type="GO" id="GO:0015031">
    <property type="term" value="P:protein transport"/>
    <property type="evidence" value="ECO:0007669"/>
    <property type="project" value="UniProtKB-KW"/>
</dbReference>
<evidence type="ECO:0000256" key="2">
    <source>
        <dbReference type="ARBA" id="ARBA00022448"/>
    </source>
</evidence>
<accession>A0A8J6NG63</accession>
<comment type="subcellular location">
    <subcellularLocation>
        <location evidence="1">Membrane</location>
        <topology evidence="1">Single-pass membrane protein</topology>
    </subcellularLocation>
</comment>
<dbReference type="GO" id="GO:0016020">
    <property type="term" value="C:membrane"/>
    <property type="evidence" value="ECO:0007669"/>
    <property type="project" value="UniProtKB-SubCell"/>
</dbReference>
<feature type="region of interest" description="Disordered" evidence="8">
    <location>
        <begin position="47"/>
        <end position="138"/>
    </location>
</feature>
<reference evidence="9 10" key="1">
    <citation type="submission" date="2020-08" db="EMBL/GenBank/DDBJ databases">
        <title>Bridging the membrane lipid divide: bacteria of the FCB group superphylum have the potential to synthesize archaeal ether lipids.</title>
        <authorList>
            <person name="Villanueva L."/>
            <person name="Von Meijenfeldt F.A.B."/>
            <person name="Westbye A.B."/>
            <person name="Yadav S."/>
            <person name="Hopmans E.C."/>
            <person name="Dutilh B.E."/>
            <person name="Sinninghe Damste J.S."/>
        </authorList>
    </citation>
    <scope>NUCLEOTIDE SEQUENCE [LARGE SCALE GENOMIC DNA]</scope>
    <source>
        <strain evidence="9">NIOZ-UU47</strain>
    </source>
</reference>
<keyword evidence="2" id="KW-0813">Transport</keyword>
<evidence type="ECO:0000256" key="1">
    <source>
        <dbReference type="ARBA" id="ARBA00004167"/>
    </source>
</evidence>
<dbReference type="AlphaFoldDB" id="A0A8J6NG63"/>
<keyword evidence="7" id="KW-0472">Membrane</keyword>
<gene>
    <name evidence="9" type="ORF">H8E41_10825</name>
</gene>
<keyword evidence="5" id="KW-1133">Transmembrane helix</keyword>
<dbReference type="Proteomes" id="UP000614424">
    <property type="component" value="Unassembled WGS sequence"/>
</dbReference>
<dbReference type="Gene3D" id="1.20.5.3310">
    <property type="match status" value="1"/>
</dbReference>
<evidence type="ECO:0000256" key="6">
    <source>
        <dbReference type="ARBA" id="ARBA00023010"/>
    </source>
</evidence>
<dbReference type="Pfam" id="PF02416">
    <property type="entry name" value="TatA_B_E"/>
    <property type="match status" value="1"/>
</dbReference>
<protein>
    <submittedName>
        <fullName evidence="9">Twin-arginine translocase TatA/TatE family subunit</fullName>
    </submittedName>
</protein>
<keyword evidence="3" id="KW-0812">Transmembrane</keyword>
<evidence type="ECO:0000256" key="7">
    <source>
        <dbReference type="ARBA" id="ARBA00023136"/>
    </source>
</evidence>
<evidence type="ECO:0000313" key="10">
    <source>
        <dbReference type="Proteomes" id="UP000614424"/>
    </source>
</evidence>
<evidence type="ECO:0000256" key="8">
    <source>
        <dbReference type="SAM" id="MobiDB-lite"/>
    </source>
</evidence>
<dbReference type="PRINTS" id="PR01506">
    <property type="entry name" value="TATBPROTEIN"/>
</dbReference>
<feature type="compositionally biased region" description="Basic and acidic residues" evidence="8">
    <location>
        <begin position="83"/>
        <end position="94"/>
    </location>
</feature>
<keyword evidence="6" id="KW-0811">Translocation</keyword>